<accession>A0A1H9V2K6</accession>
<sequence length="147" mass="15420">MTTVQETQTSRERRTLYLVIGLVVVLLMVGGLIAFRSAKRTAEADQKADQLISELQKIGAPTPSKTAVVRVLGSDGGAVCADPNGALSRATLLAQLANGASGPGSRPVIANSRVVQGELLVIKVYCPDQLAEFQKFVDGLKLENSGG</sequence>
<dbReference type="STRING" id="587636.SAMN05216199_2256"/>
<protein>
    <submittedName>
        <fullName evidence="2">Uncharacterized protein</fullName>
    </submittedName>
</protein>
<feature type="transmembrane region" description="Helical" evidence="1">
    <location>
        <begin position="16"/>
        <end position="35"/>
    </location>
</feature>
<dbReference type="RefSeq" id="WP_091758089.1">
    <property type="nucleotide sequence ID" value="NZ_FOHB01000003.1"/>
</dbReference>
<proteinExistence type="predicted"/>
<keyword evidence="1" id="KW-0812">Transmembrane</keyword>
<keyword evidence="3" id="KW-1185">Reference proteome</keyword>
<name>A0A1H9V2K6_9MICO</name>
<gene>
    <name evidence="2" type="ORF">SAMN05216199_2256</name>
</gene>
<reference evidence="3" key="1">
    <citation type="submission" date="2016-10" db="EMBL/GenBank/DDBJ databases">
        <authorList>
            <person name="Varghese N."/>
            <person name="Submissions S."/>
        </authorList>
    </citation>
    <scope>NUCLEOTIDE SEQUENCE [LARGE SCALE GENOMIC DNA]</scope>
    <source>
        <strain evidence="3">CGMCC 1.6963</strain>
    </source>
</reference>
<keyword evidence="1" id="KW-0472">Membrane</keyword>
<evidence type="ECO:0000313" key="3">
    <source>
        <dbReference type="Proteomes" id="UP000199019"/>
    </source>
</evidence>
<dbReference type="Proteomes" id="UP000199019">
    <property type="component" value="Unassembled WGS sequence"/>
</dbReference>
<evidence type="ECO:0000313" key="2">
    <source>
        <dbReference type="EMBL" id="SES15781.1"/>
    </source>
</evidence>
<dbReference type="OrthoDB" id="3628158at2"/>
<dbReference type="AlphaFoldDB" id="A0A1H9V2K6"/>
<organism evidence="2 3">
    <name type="scientific">Pedococcus cremeus</name>
    <dbReference type="NCBI Taxonomy" id="587636"/>
    <lineage>
        <taxon>Bacteria</taxon>
        <taxon>Bacillati</taxon>
        <taxon>Actinomycetota</taxon>
        <taxon>Actinomycetes</taxon>
        <taxon>Micrococcales</taxon>
        <taxon>Intrasporangiaceae</taxon>
        <taxon>Pedococcus</taxon>
    </lineage>
</organism>
<evidence type="ECO:0000256" key="1">
    <source>
        <dbReference type="SAM" id="Phobius"/>
    </source>
</evidence>
<keyword evidence="1" id="KW-1133">Transmembrane helix</keyword>
<dbReference type="EMBL" id="FOHB01000003">
    <property type="protein sequence ID" value="SES15781.1"/>
    <property type="molecule type" value="Genomic_DNA"/>
</dbReference>